<feature type="signal peptide" evidence="12">
    <location>
        <begin position="1"/>
        <end position="25"/>
    </location>
</feature>
<feature type="transmembrane region" description="Helical" evidence="11">
    <location>
        <begin position="366"/>
        <end position="388"/>
    </location>
</feature>
<keyword evidence="3" id="KW-0050">Antiport</keyword>
<feature type="transmembrane region" description="Helical" evidence="11">
    <location>
        <begin position="440"/>
        <end position="458"/>
    </location>
</feature>
<dbReference type="PANTHER" id="PTHR43269">
    <property type="entry name" value="SODIUM/PROTON ANTIPORTER 1-RELATED"/>
    <property type="match status" value="1"/>
</dbReference>
<evidence type="ECO:0000259" key="13">
    <source>
        <dbReference type="Pfam" id="PF03600"/>
    </source>
</evidence>
<feature type="transmembrane region" description="Helical" evidence="11">
    <location>
        <begin position="400"/>
        <end position="420"/>
    </location>
</feature>
<dbReference type="Pfam" id="PF03600">
    <property type="entry name" value="CitMHS"/>
    <property type="match status" value="1"/>
</dbReference>
<keyword evidence="5 11" id="KW-1133">Transmembrane helix</keyword>
<evidence type="ECO:0000256" key="8">
    <source>
        <dbReference type="ARBA" id="ARBA00023136"/>
    </source>
</evidence>
<name>A0A1H6H5C8_MAGFU</name>
<feature type="transmembrane region" description="Helical" evidence="11">
    <location>
        <begin position="138"/>
        <end position="157"/>
    </location>
</feature>
<dbReference type="Proteomes" id="UP000182983">
    <property type="component" value="Unassembled WGS sequence"/>
</dbReference>
<evidence type="ECO:0000256" key="2">
    <source>
        <dbReference type="ARBA" id="ARBA00022448"/>
    </source>
</evidence>
<organism evidence="14 15">
    <name type="scientific">Magnetospirillum fulvum</name>
    <name type="common">Rhodospirillum fulvum</name>
    <dbReference type="NCBI Taxonomy" id="1082"/>
    <lineage>
        <taxon>Bacteria</taxon>
        <taxon>Pseudomonadati</taxon>
        <taxon>Pseudomonadota</taxon>
        <taxon>Alphaproteobacteria</taxon>
        <taxon>Rhodospirillales</taxon>
        <taxon>Rhodospirillaceae</taxon>
        <taxon>Magnetospirillum</taxon>
    </lineage>
</organism>
<keyword evidence="15" id="KW-1185">Reference proteome</keyword>
<dbReference type="InterPro" id="IPR045016">
    <property type="entry name" value="NhaD-like"/>
</dbReference>
<feature type="transmembrane region" description="Helical" evidence="11">
    <location>
        <begin position="255"/>
        <end position="278"/>
    </location>
</feature>
<evidence type="ECO:0000256" key="1">
    <source>
        <dbReference type="ARBA" id="ARBA00004141"/>
    </source>
</evidence>
<evidence type="ECO:0000256" key="4">
    <source>
        <dbReference type="ARBA" id="ARBA00022692"/>
    </source>
</evidence>
<keyword evidence="4 11" id="KW-0812">Transmembrane</keyword>
<feature type="transmembrane region" description="Helical" evidence="11">
    <location>
        <begin position="35"/>
        <end position="56"/>
    </location>
</feature>
<keyword evidence="6" id="KW-0915">Sodium</keyword>
<dbReference type="NCBIfam" id="NF038006">
    <property type="entry name" value="NhaD_1"/>
    <property type="match status" value="1"/>
</dbReference>
<dbReference type="EMBL" id="FNWO01000003">
    <property type="protein sequence ID" value="SEH30931.1"/>
    <property type="molecule type" value="Genomic_DNA"/>
</dbReference>
<keyword evidence="2" id="KW-0813">Transport</keyword>
<feature type="transmembrane region" description="Helical" evidence="11">
    <location>
        <begin position="221"/>
        <end position="243"/>
    </location>
</feature>
<gene>
    <name evidence="14" type="ORF">SAMN04244559_01022</name>
</gene>
<feature type="transmembrane region" description="Helical" evidence="11">
    <location>
        <begin position="99"/>
        <end position="117"/>
    </location>
</feature>
<feature type="chain" id="PRO_5010256540" evidence="12">
    <location>
        <begin position="26"/>
        <end position="463"/>
    </location>
</feature>
<evidence type="ECO:0000256" key="5">
    <source>
        <dbReference type="ARBA" id="ARBA00022989"/>
    </source>
</evidence>
<feature type="transmembrane region" description="Helical" evidence="11">
    <location>
        <begin position="284"/>
        <end position="304"/>
    </location>
</feature>
<keyword evidence="7" id="KW-0406">Ion transport</keyword>
<evidence type="ECO:0000256" key="7">
    <source>
        <dbReference type="ARBA" id="ARBA00023065"/>
    </source>
</evidence>
<evidence type="ECO:0000256" key="3">
    <source>
        <dbReference type="ARBA" id="ARBA00022449"/>
    </source>
</evidence>
<dbReference type="PANTHER" id="PTHR43269:SF2">
    <property type="entry name" value="SODIUM_PROTON ANTIPORTER 1-RELATED"/>
    <property type="match status" value="1"/>
</dbReference>
<dbReference type="InterPro" id="IPR004680">
    <property type="entry name" value="Cit_transptr-like_dom"/>
</dbReference>
<evidence type="ECO:0000256" key="10">
    <source>
        <dbReference type="ARBA" id="ARBA00025753"/>
    </source>
</evidence>
<dbReference type="GO" id="GO:0006814">
    <property type="term" value="P:sodium ion transport"/>
    <property type="evidence" value="ECO:0007669"/>
    <property type="project" value="UniProtKB-KW"/>
</dbReference>
<evidence type="ECO:0000313" key="15">
    <source>
        <dbReference type="Proteomes" id="UP000182983"/>
    </source>
</evidence>
<dbReference type="OrthoDB" id="9772058at2"/>
<proteinExistence type="inferred from homology"/>
<reference evidence="15" key="1">
    <citation type="submission" date="2016-10" db="EMBL/GenBank/DDBJ databases">
        <authorList>
            <person name="Varghese N."/>
            <person name="Submissions S."/>
        </authorList>
    </citation>
    <scope>NUCLEOTIDE SEQUENCE [LARGE SCALE GENOMIC DNA]</scope>
    <source>
        <strain evidence="15">DSM 13234</strain>
    </source>
</reference>
<sequence>MRVAMRCVAAVWGLALTVLPGVVFAADPAALPDLTGHWVGLVGLGLFVLAYALVIAEESTHLRKSKPVVVAAGLMWTLLAVELARRGQSDALTAAVRHVFLEYAELLLFLLVAMTYVNALEERRVFDALRSKLVRSGFGYRALFWLTGILAFFLSPVADNMTTALVMCAVVLAVGRDQPRFTTLSCINIVVAANAGGAFSPFGDITTLMVWQKGVVPFADFFHLFLPAVATFVIPALLMHPALPSGAPNARGAAVVMLPGALGIAALFGVTIAITVTFHSALHLPPVIGMMSGLGLLQLYSYTLRSHYRRDPTRTEWNFDVFERISRLEWDTLLFFYGVMMCVGALGLLGYLSLTSHLLYDQLGPTSANIAIGVLSAIFDNIPLMFAVLTMNPDMGLGQWLLITLTTGIGGSLLSIGSAAGVALMGQARGIYTFSAHLRWSWAVVAGYAAGILVHLWLNADLF</sequence>
<dbReference type="AlphaFoldDB" id="A0A1H6H5C8"/>
<comment type="similarity">
    <text evidence="10">Belongs to the NhaD Na(+)/H(+) (TC 2.A.62) antiporter family.</text>
</comment>
<dbReference type="GO" id="GO:0016020">
    <property type="term" value="C:membrane"/>
    <property type="evidence" value="ECO:0007669"/>
    <property type="project" value="UniProtKB-SubCell"/>
</dbReference>
<comment type="subcellular location">
    <subcellularLocation>
        <location evidence="1">Membrane</location>
        <topology evidence="1">Multi-pass membrane protein</topology>
    </subcellularLocation>
</comment>
<accession>A0A1H6H5C8</accession>
<evidence type="ECO:0000256" key="11">
    <source>
        <dbReference type="SAM" id="Phobius"/>
    </source>
</evidence>
<keyword evidence="9" id="KW-0739">Sodium transport</keyword>
<evidence type="ECO:0000256" key="9">
    <source>
        <dbReference type="ARBA" id="ARBA00023201"/>
    </source>
</evidence>
<evidence type="ECO:0000256" key="6">
    <source>
        <dbReference type="ARBA" id="ARBA00023053"/>
    </source>
</evidence>
<feature type="domain" description="Citrate transporter-like" evidence="13">
    <location>
        <begin position="51"/>
        <end position="408"/>
    </location>
</feature>
<feature type="transmembrane region" description="Helical" evidence="11">
    <location>
        <begin position="334"/>
        <end position="354"/>
    </location>
</feature>
<keyword evidence="12" id="KW-0732">Signal</keyword>
<evidence type="ECO:0000256" key="12">
    <source>
        <dbReference type="SAM" id="SignalP"/>
    </source>
</evidence>
<dbReference type="GO" id="GO:0015297">
    <property type="term" value="F:antiporter activity"/>
    <property type="evidence" value="ECO:0007669"/>
    <property type="project" value="UniProtKB-KW"/>
</dbReference>
<protein>
    <submittedName>
        <fullName evidence="14">Na+/H+ antiporter NhaD</fullName>
    </submittedName>
</protein>
<evidence type="ECO:0000313" key="14">
    <source>
        <dbReference type="EMBL" id="SEH30931.1"/>
    </source>
</evidence>
<keyword evidence="8 11" id="KW-0472">Membrane</keyword>
<feature type="transmembrane region" description="Helical" evidence="11">
    <location>
        <begin position="68"/>
        <end position="87"/>
    </location>
</feature>